<comment type="caution">
    <text evidence="2">The sequence shown here is derived from an EMBL/GenBank/DDBJ whole genome shotgun (WGS) entry which is preliminary data.</text>
</comment>
<dbReference type="AlphaFoldDB" id="A0A0P7IV46"/>
<protein>
    <submittedName>
        <fullName evidence="2">Uncharacterized protein</fullName>
    </submittedName>
</protein>
<name>A0A0P7IV46_9RHOB</name>
<evidence type="ECO:0000313" key="2">
    <source>
        <dbReference type="EMBL" id="KPN62959.1"/>
    </source>
</evidence>
<reference evidence="2 3" key="1">
    <citation type="submission" date="2015-09" db="EMBL/GenBank/DDBJ databases">
        <title>Draft genome sequence of Aliiroseovarius crassostreae CV919-312TSm, the causative agent of Roseovarius Oyster Disease (formerly Juvenile Oyster Disease).</title>
        <authorList>
            <person name="Kessner L."/>
            <person name="Spinard E."/>
            <person name="Nelson D."/>
        </authorList>
    </citation>
    <scope>NUCLEOTIDE SEQUENCE [LARGE SCALE GENOMIC DNA]</scope>
    <source>
        <strain evidence="2 3">CV919-312</strain>
    </source>
</reference>
<dbReference type="RefSeq" id="WP_055190887.1">
    <property type="nucleotide sequence ID" value="NZ_FPBS01000030.1"/>
</dbReference>
<gene>
    <name evidence="2" type="ORF">AKJ29_02085</name>
</gene>
<dbReference type="STRING" id="154981.AKJ29_02085"/>
<accession>A0A0P7IV46</accession>
<organism evidence="2 3">
    <name type="scientific">Aliiroseovarius crassostreae</name>
    <dbReference type="NCBI Taxonomy" id="154981"/>
    <lineage>
        <taxon>Bacteria</taxon>
        <taxon>Pseudomonadati</taxon>
        <taxon>Pseudomonadota</taxon>
        <taxon>Alphaproteobacteria</taxon>
        <taxon>Rhodobacterales</taxon>
        <taxon>Paracoccaceae</taxon>
        <taxon>Aliiroseovarius</taxon>
    </lineage>
</organism>
<evidence type="ECO:0000256" key="1">
    <source>
        <dbReference type="SAM" id="MobiDB-lite"/>
    </source>
</evidence>
<feature type="region of interest" description="Disordered" evidence="1">
    <location>
        <begin position="1"/>
        <end position="33"/>
    </location>
</feature>
<evidence type="ECO:0000313" key="3">
    <source>
        <dbReference type="Proteomes" id="UP000050471"/>
    </source>
</evidence>
<sequence length="250" mass="29147">MTSKKKSAKESYQAPEELTREYYESRGLEEPEGRPGDLLKFCLQHTYGVRGYQTEISDYLTIVRQTVYQWIKRGIPPERLETDKNKDEKQFADFVADKKTRFQLPENVTLSDFERPREESSRSSVAKRNQTLMNFLVDIVAYRGDDGKFGVETLETISVRMKNVTSPHLFWKWAYTDGGIPVTYIEEWLRYAIELETYLILPPKYHDSQVFGALVRRKMCVDEDYYKEFYKIDEQPASEAAQAPVTAEAG</sequence>
<dbReference type="Proteomes" id="UP000050471">
    <property type="component" value="Unassembled WGS sequence"/>
</dbReference>
<proteinExistence type="predicted"/>
<dbReference type="EMBL" id="LKBA01000008">
    <property type="protein sequence ID" value="KPN62959.1"/>
    <property type="molecule type" value="Genomic_DNA"/>
</dbReference>
<keyword evidence="3" id="KW-1185">Reference proteome</keyword>
<feature type="compositionally biased region" description="Basic and acidic residues" evidence="1">
    <location>
        <begin position="17"/>
        <end position="33"/>
    </location>
</feature>